<dbReference type="EMBL" id="KQ976475">
    <property type="protein sequence ID" value="KYM83919.1"/>
    <property type="molecule type" value="Genomic_DNA"/>
</dbReference>
<feature type="compositionally biased region" description="Basic and acidic residues" evidence="1">
    <location>
        <begin position="33"/>
        <end position="48"/>
    </location>
</feature>
<keyword evidence="3" id="KW-1185">Reference proteome</keyword>
<gene>
    <name evidence="2" type="ORF">ALC53_05681</name>
</gene>
<dbReference type="Proteomes" id="UP000078540">
    <property type="component" value="Unassembled WGS sequence"/>
</dbReference>
<sequence length="211" mass="23558">MDLMARILNGSLTRAVAVISGRSLDGLRGQRPTVKENQTEESTKEEHKAKAKGGKSGKYPADSSEGDSRNNTKRIERAWAAQLSQARAKEAAQRSIQKIRDTVVLTVAALINQQRQPHYRLAISRHAHFPTAASRLKENEGRDLLTLSKLPLRRHNGIVAIILNQNSSALLSLLLNTLRYVEICMKSNCKLKDCYDTSRYSQSIHLILICT</sequence>
<evidence type="ECO:0000313" key="2">
    <source>
        <dbReference type="EMBL" id="KYM83919.1"/>
    </source>
</evidence>
<evidence type="ECO:0000313" key="3">
    <source>
        <dbReference type="Proteomes" id="UP000078540"/>
    </source>
</evidence>
<organism evidence="2 3">
    <name type="scientific">Atta colombica</name>
    <dbReference type="NCBI Taxonomy" id="520822"/>
    <lineage>
        <taxon>Eukaryota</taxon>
        <taxon>Metazoa</taxon>
        <taxon>Ecdysozoa</taxon>
        <taxon>Arthropoda</taxon>
        <taxon>Hexapoda</taxon>
        <taxon>Insecta</taxon>
        <taxon>Pterygota</taxon>
        <taxon>Neoptera</taxon>
        <taxon>Endopterygota</taxon>
        <taxon>Hymenoptera</taxon>
        <taxon>Apocrita</taxon>
        <taxon>Aculeata</taxon>
        <taxon>Formicoidea</taxon>
        <taxon>Formicidae</taxon>
        <taxon>Myrmicinae</taxon>
        <taxon>Atta</taxon>
    </lineage>
</organism>
<name>A0A151I3M5_9HYME</name>
<proteinExistence type="predicted"/>
<evidence type="ECO:0000256" key="1">
    <source>
        <dbReference type="SAM" id="MobiDB-lite"/>
    </source>
</evidence>
<feature type="region of interest" description="Disordered" evidence="1">
    <location>
        <begin position="26"/>
        <end position="71"/>
    </location>
</feature>
<reference evidence="2 3" key="1">
    <citation type="submission" date="2015-09" db="EMBL/GenBank/DDBJ databases">
        <title>Atta colombica WGS genome.</title>
        <authorList>
            <person name="Nygaard S."/>
            <person name="Hu H."/>
            <person name="Boomsma J."/>
            <person name="Zhang G."/>
        </authorList>
    </citation>
    <scope>NUCLEOTIDE SEQUENCE [LARGE SCALE GENOMIC DNA]</scope>
    <source>
        <strain evidence="2">Treedump-2</strain>
        <tissue evidence="2">Whole body</tissue>
    </source>
</reference>
<protein>
    <submittedName>
        <fullName evidence="2">Uncharacterized protein</fullName>
    </submittedName>
</protein>
<dbReference type="AlphaFoldDB" id="A0A151I3M5"/>
<accession>A0A151I3M5</accession>